<gene>
    <name evidence="1" type="ORF">BD833_11845</name>
</gene>
<reference evidence="1 2" key="1">
    <citation type="submission" date="2019-07" db="EMBL/GenBank/DDBJ databases">
        <title>Genomic Encyclopedia of Archaeal and Bacterial Type Strains, Phase II (KMG-II): from individual species to whole genera.</title>
        <authorList>
            <person name="Goeker M."/>
        </authorList>
    </citation>
    <scope>NUCLEOTIDE SEQUENCE [LARGE SCALE GENOMIC DNA]</scope>
    <source>
        <strain evidence="1 2">DSM 46842</strain>
    </source>
</reference>
<dbReference type="AlphaFoldDB" id="A0A5S5CPM8"/>
<dbReference type="EMBL" id="VNHW01000018">
    <property type="protein sequence ID" value="TYP82809.1"/>
    <property type="molecule type" value="Genomic_DNA"/>
</dbReference>
<keyword evidence="2" id="KW-1185">Reference proteome</keyword>
<name>A0A5S5CPM8_9ACTN</name>
<comment type="caution">
    <text evidence="1">The sequence shown here is derived from an EMBL/GenBank/DDBJ whole genome shotgun (WGS) entry which is preliminary data.</text>
</comment>
<dbReference type="RefSeq" id="WP_166534974.1">
    <property type="nucleotide sequence ID" value="NZ_VNHW01000018.1"/>
</dbReference>
<evidence type="ECO:0000313" key="1">
    <source>
        <dbReference type="EMBL" id="TYP82809.1"/>
    </source>
</evidence>
<organism evidence="1 2">
    <name type="scientific">Blastococcus xanthinilyticus</name>
    <dbReference type="NCBI Taxonomy" id="1564164"/>
    <lineage>
        <taxon>Bacteria</taxon>
        <taxon>Bacillati</taxon>
        <taxon>Actinomycetota</taxon>
        <taxon>Actinomycetes</taxon>
        <taxon>Geodermatophilales</taxon>
        <taxon>Geodermatophilaceae</taxon>
        <taxon>Blastococcus</taxon>
    </lineage>
</organism>
<accession>A0A5S5CPM8</accession>
<dbReference type="NCBIfam" id="NF046112">
    <property type="entry name" value="MSMEG_6209_Nter"/>
    <property type="match status" value="1"/>
</dbReference>
<dbReference type="Gene3D" id="1.10.8.1060">
    <property type="entry name" value="Corynebacterium glutamicum thioredoxin-dependent arsenate reductase, N-terminal domain"/>
    <property type="match status" value="1"/>
</dbReference>
<evidence type="ECO:0000313" key="2">
    <source>
        <dbReference type="Proteomes" id="UP000322499"/>
    </source>
</evidence>
<protein>
    <submittedName>
        <fullName evidence="1">Uncharacterized protein</fullName>
    </submittedName>
</protein>
<proteinExistence type="predicted"/>
<dbReference type="Proteomes" id="UP000322499">
    <property type="component" value="Unassembled WGS sequence"/>
</dbReference>
<sequence length="79" mass="8202">MTLAVPPSASAADDASGPVDDAVTAAVGRLSGEFAGRVGPQLVVRVVRDCRRELGGSPVGALSELVERLARYRLDRQIG</sequence>